<accession>A0A3Q0IL15</accession>
<evidence type="ECO:0000313" key="3">
    <source>
        <dbReference type="RefSeq" id="XP_026676877.1"/>
    </source>
</evidence>
<protein>
    <submittedName>
        <fullName evidence="3">Protein dead ringer-like</fullName>
    </submittedName>
</protein>
<dbReference type="Proteomes" id="UP000079169">
    <property type="component" value="Unplaced"/>
</dbReference>
<dbReference type="AlphaFoldDB" id="A0A3Q0IL15"/>
<keyword evidence="2" id="KW-1185">Reference proteome</keyword>
<dbReference type="KEGG" id="dci:103505854"/>
<dbReference type="InterPro" id="IPR036431">
    <property type="entry name" value="ARID_dom_sf"/>
</dbReference>
<dbReference type="PaxDb" id="121845-A0A3Q0IL15"/>
<name>A0A3Q0IL15_DIACI</name>
<reference evidence="3" key="1">
    <citation type="submission" date="2025-08" db="UniProtKB">
        <authorList>
            <consortium name="RefSeq"/>
        </authorList>
    </citation>
    <scope>IDENTIFICATION</scope>
</reference>
<dbReference type="GO" id="GO:0003677">
    <property type="term" value="F:DNA binding"/>
    <property type="evidence" value="ECO:0007669"/>
    <property type="project" value="InterPro"/>
</dbReference>
<feature type="compositionally biased region" description="Pro residues" evidence="1">
    <location>
        <begin position="55"/>
        <end position="68"/>
    </location>
</feature>
<proteinExistence type="predicted"/>
<dbReference type="GeneID" id="103505854"/>
<feature type="region of interest" description="Disordered" evidence="1">
    <location>
        <begin position="1"/>
        <end position="108"/>
    </location>
</feature>
<dbReference type="Gene3D" id="1.10.150.60">
    <property type="entry name" value="ARID DNA-binding domain"/>
    <property type="match status" value="1"/>
</dbReference>
<gene>
    <name evidence="3" type="primary">LOC103505854</name>
</gene>
<evidence type="ECO:0000313" key="2">
    <source>
        <dbReference type="Proteomes" id="UP000079169"/>
    </source>
</evidence>
<feature type="compositionally biased region" description="Low complexity" evidence="1">
    <location>
        <begin position="90"/>
        <end position="102"/>
    </location>
</feature>
<dbReference type="RefSeq" id="XP_026676877.1">
    <property type="nucleotide sequence ID" value="XM_026821076.1"/>
</dbReference>
<evidence type="ECO:0000256" key="1">
    <source>
        <dbReference type="SAM" id="MobiDB-lite"/>
    </source>
</evidence>
<feature type="compositionally biased region" description="Acidic residues" evidence="1">
    <location>
        <begin position="8"/>
        <end position="21"/>
    </location>
</feature>
<organism evidence="2 3">
    <name type="scientific">Diaphorina citri</name>
    <name type="common">Asian citrus psyllid</name>
    <dbReference type="NCBI Taxonomy" id="121845"/>
    <lineage>
        <taxon>Eukaryota</taxon>
        <taxon>Metazoa</taxon>
        <taxon>Ecdysozoa</taxon>
        <taxon>Arthropoda</taxon>
        <taxon>Hexapoda</taxon>
        <taxon>Insecta</taxon>
        <taxon>Pterygota</taxon>
        <taxon>Neoptera</taxon>
        <taxon>Paraneoptera</taxon>
        <taxon>Hemiptera</taxon>
        <taxon>Sternorrhyncha</taxon>
        <taxon>Psylloidea</taxon>
        <taxon>Psyllidae</taxon>
        <taxon>Diaphorininae</taxon>
        <taxon>Diaphorina</taxon>
    </lineage>
</organism>
<dbReference type="STRING" id="121845.A0A3Q0IL15"/>
<sequence>MMSHNDLSDADPDLGDADSVDGDSHHISLQKIQDEDRVDRHSHPDAHRLSAASMVPPPPFSLPMPYPFSHPAYLPPSSTYQNPPVHRTSSEGSHSSESSNSSQQTWSYEEQYKQVRQLYELSDEPKRKEFLDDLFSFNQKKGKSLHHPLLSSFVITSIGSG</sequence>
<feature type="compositionally biased region" description="Basic and acidic residues" evidence="1">
    <location>
        <begin position="22"/>
        <end position="48"/>
    </location>
</feature>